<sequence>MKNTEQLISKAITLLNQGKNELARLICTKIVLAAPLHYQAQLLLGVIALNKQENTLAEEHLRIASDAATSKHNKAQALNNLSLSLSSQQRLTEALTAINDAIQLKPQPLFYCNRANIFEQLSRWPEMQQDLITAISLSPDITTEAYTSLAVAKRHLREFTTALELLEQNSDHTDQDWLNEWALLHGINQQLENVQQYIHSVQLSDDALIALGDYALEQSHPDIAHALYLMVQDLFAQKSLSDHPVLTHQLNALKGTSSLQAPREYVESLFDSCAEQFEERLVKQLHYRLPERMVEQLLPLLPRRSLNAIDLGCGTGLLGKALSPHANIASLTGIDLSEKMLKQASKSGCYQHLIHGDIVDKLTPSGEADLIMAADVLIYLGDLCALFSNSYQALSAGGLFTFSIERCEEAWKLTPSGRYQHSPDYIKRLSEEMGFIHHLSSECQLRLEKNKPVTGDIYILQKA</sequence>
<evidence type="ECO:0000313" key="4">
    <source>
        <dbReference type="Proteomes" id="UP000198623"/>
    </source>
</evidence>
<dbReference type="SUPFAM" id="SSF53335">
    <property type="entry name" value="S-adenosyl-L-methionine-dependent methyltransferases"/>
    <property type="match status" value="1"/>
</dbReference>
<dbReference type="STRING" id="1045558.SAMN05216175_103150"/>
<evidence type="ECO:0000259" key="2">
    <source>
        <dbReference type="Pfam" id="PF08241"/>
    </source>
</evidence>
<evidence type="ECO:0000313" key="3">
    <source>
        <dbReference type="EMBL" id="SFG08022.1"/>
    </source>
</evidence>
<accession>A0A1I2NVU4</accession>
<dbReference type="Proteomes" id="UP000198623">
    <property type="component" value="Unassembled WGS sequence"/>
</dbReference>
<feature type="repeat" description="TPR" evidence="1">
    <location>
        <begin position="75"/>
        <end position="108"/>
    </location>
</feature>
<keyword evidence="1" id="KW-0802">TPR repeat</keyword>
<keyword evidence="3" id="KW-0808">Transferase</keyword>
<dbReference type="Gene3D" id="3.40.50.150">
    <property type="entry name" value="Vaccinia Virus protein VP39"/>
    <property type="match status" value="1"/>
</dbReference>
<dbReference type="Pfam" id="PF13181">
    <property type="entry name" value="TPR_8"/>
    <property type="match status" value="1"/>
</dbReference>
<dbReference type="InterPro" id="IPR029063">
    <property type="entry name" value="SAM-dependent_MTases_sf"/>
</dbReference>
<protein>
    <submittedName>
        <fullName evidence="3">Predicted methyltransferase, contains TPR repeat</fullName>
    </submittedName>
</protein>
<reference evidence="4" key="1">
    <citation type="submission" date="2016-10" db="EMBL/GenBank/DDBJ databases">
        <authorList>
            <person name="Varghese N."/>
            <person name="Submissions S."/>
        </authorList>
    </citation>
    <scope>NUCLEOTIDE SEQUENCE [LARGE SCALE GENOMIC DNA]</scope>
    <source>
        <strain evidence="4">CGMCC 1.10971</strain>
    </source>
</reference>
<feature type="domain" description="Methyltransferase type 11" evidence="2">
    <location>
        <begin position="310"/>
        <end position="401"/>
    </location>
</feature>
<dbReference type="InterPro" id="IPR013216">
    <property type="entry name" value="Methyltransf_11"/>
</dbReference>
<gene>
    <name evidence="3" type="ORF">SAMN05216175_103150</name>
</gene>
<dbReference type="Pfam" id="PF08241">
    <property type="entry name" value="Methyltransf_11"/>
    <property type="match status" value="1"/>
</dbReference>
<dbReference type="GO" id="GO:0032259">
    <property type="term" value="P:methylation"/>
    <property type="evidence" value="ECO:0007669"/>
    <property type="project" value="UniProtKB-KW"/>
</dbReference>
<proteinExistence type="predicted"/>
<dbReference type="InterPro" id="IPR019734">
    <property type="entry name" value="TPR_rpt"/>
</dbReference>
<dbReference type="EMBL" id="FOOU01000003">
    <property type="protein sequence ID" value="SFG08022.1"/>
    <property type="molecule type" value="Genomic_DNA"/>
</dbReference>
<dbReference type="GO" id="GO:0008757">
    <property type="term" value="F:S-adenosylmethionine-dependent methyltransferase activity"/>
    <property type="evidence" value="ECO:0007669"/>
    <property type="project" value="InterPro"/>
</dbReference>
<keyword evidence="4" id="KW-1185">Reference proteome</keyword>
<dbReference type="PROSITE" id="PS50005">
    <property type="entry name" value="TPR"/>
    <property type="match status" value="1"/>
</dbReference>
<dbReference type="OrthoDB" id="9809392at2"/>
<dbReference type="PANTHER" id="PTHR43861:SF1">
    <property type="entry name" value="TRANS-ACONITATE 2-METHYLTRANSFERASE"/>
    <property type="match status" value="1"/>
</dbReference>
<dbReference type="AlphaFoldDB" id="A0A1I2NVU4"/>
<dbReference type="Pfam" id="PF13432">
    <property type="entry name" value="TPR_16"/>
    <property type="match status" value="1"/>
</dbReference>
<dbReference type="RefSeq" id="WP_090725647.1">
    <property type="nucleotide sequence ID" value="NZ_FOOU01000003.1"/>
</dbReference>
<organism evidence="3 4">
    <name type="scientific">Neptunomonas qingdaonensis</name>
    <dbReference type="NCBI Taxonomy" id="1045558"/>
    <lineage>
        <taxon>Bacteria</taxon>
        <taxon>Pseudomonadati</taxon>
        <taxon>Pseudomonadota</taxon>
        <taxon>Gammaproteobacteria</taxon>
        <taxon>Oceanospirillales</taxon>
        <taxon>Oceanospirillaceae</taxon>
        <taxon>Neptunomonas</taxon>
    </lineage>
</organism>
<dbReference type="PANTHER" id="PTHR43861">
    <property type="entry name" value="TRANS-ACONITATE 2-METHYLTRANSFERASE-RELATED"/>
    <property type="match status" value="1"/>
</dbReference>
<keyword evidence="3" id="KW-0489">Methyltransferase</keyword>
<evidence type="ECO:0000256" key="1">
    <source>
        <dbReference type="PROSITE-ProRule" id="PRU00339"/>
    </source>
</evidence>
<dbReference type="SMART" id="SM00028">
    <property type="entry name" value="TPR"/>
    <property type="match status" value="5"/>
</dbReference>
<dbReference type="SUPFAM" id="SSF48452">
    <property type="entry name" value="TPR-like"/>
    <property type="match status" value="1"/>
</dbReference>
<name>A0A1I2NVU4_9GAMM</name>
<dbReference type="InterPro" id="IPR011990">
    <property type="entry name" value="TPR-like_helical_dom_sf"/>
</dbReference>
<dbReference type="CDD" id="cd02440">
    <property type="entry name" value="AdoMet_MTases"/>
    <property type="match status" value="1"/>
</dbReference>
<dbReference type="Gene3D" id="1.25.40.10">
    <property type="entry name" value="Tetratricopeptide repeat domain"/>
    <property type="match status" value="1"/>
</dbReference>